<dbReference type="InterPro" id="IPR004846">
    <property type="entry name" value="T2SS/T3SS_dom"/>
</dbReference>
<comment type="similarity">
    <text evidence="1">Belongs to the bacterial secretin family.</text>
</comment>
<feature type="signal peptide" evidence="2">
    <location>
        <begin position="1"/>
        <end position="27"/>
    </location>
</feature>
<evidence type="ECO:0000256" key="1">
    <source>
        <dbReference type="RuleBase" id="RU004003"/>
    </source>
</evidence>
<dbReference type="Pfam" id="PF00263">
    <property type="entry name" value="Secretin"/>
    <property type="match status" value="1"/>
</dbReference>
<evidence type="ECO:0000313" key="5">
    <source>
        <dbReference type="EMBL" id="ESQ93721.1"/>
    </source>
</evidence>
<feature type="domain" description="Type II/III secretion system secretin-like" evidence="3">
    <location>
        <begin position="294"/>
        <end position="456"/>
    </location>
</feature>
<dbReference type="PRINTS" id="PR00811">
    <property type="entry name" value="BCTERIALGSPD"/>
</dbReference>
<keyword evidence="2" id="KW-0732">Signal</keyword>
<dbReference type="EMBL" id="AWGB01000007">
    <property type="protein sequence ID" value="ESQ93721.1"/>
    <property type="molecule type" value="Genomic_DNA"/>
</dbReference>
<dbReference type="GO" id="GO:0015627">
    <property type="term" value="C:type II protein secretion system complex"/>
    <property type="evidence" value="ECO:0007669"/>
    <property type="project" value="TreeGrafter"/>
</dbReference>
<evidence type="ECO:0000256" key="2">
    <source>
        <dbReference type="SAM" id="SignalP"/>
    </source>
</evidence>
<dbReference type="PANTHER" id="PTHR30332">
    <property type="entry name" value="PROBABLE GENERAL SECRETION PATHWAY PROTEIN D"/>
    <property type="match status" value="1"/>
</dbReference>
<dbReference type="Pfam" id="PF13629">
    <property type="entry name" value="T2SS-T3SS_pil_N"/>
    <property type="match status" value="1"/>
</dbReference>
<dbReference type="InterPro" id="IPR001775">
    <property type="entry name" value="GspD/PilQ"/>
</dbReference>
<dbReference type="STRING" id="1121022.GCA_000376105_02080"/>
<evidence type="ECO:0000259" key="4">
    <source>
        <dbReference type="Pfam" id="PF13629"/>
    </source>
</evidence>
<dbReference type="InterPro" id="IPR032789">
    <property type="entry name" value="T2SS-T3SS_pil_N"/>
</dbReference>
<protein>
    <submittedName>
        <fullName evidence="5">Uncharacterized protein</fullName>
    </submittedName>
</protein>
<dbReference type="AlphaFoldDB" id="V4PZC5"/>
<dbReference type="PANTHER" id="PTHR30332:SF17">
    <property type="entry name" value="TYPE IV PILIATION SYSTEM PROTEIN DR_0774-RELATED"/>
    <property type="match status" value="1"/>
</dbReference>
<evidence type="ECO:0000259" key="3">
    <source>
        <dbReference type="Pfam" id="PF00263"/>
    </source>
</evidence>
<name>V4PZC5_9CAUL</name>
<keyword evidence="6" id="KW-1185">Reference proteome</keyword>
<dbReference type="GO" id="GO:0009306">
    <property type="term" value="P:protein secretion"/>
    <property type="evidence" value="ECO:0007669"/>
    <property type="project" value="InterPro"/>
</dbReference>
<comment type="caution">
    <text evidence="5">The sequence shown here is derived from an EMBL/GenBank/DDBJ whole genome shotgun (WGS) entry which is preliminary data.</text>
</comment>
<dbReference type="InterPro" id="IPR050810">
    <property type="entry name" value="Bact_Secretion_Sys_Channel"/>
</dbReference>
<reference evidence="5 6" key="1">
    <citation type="journal article" date="2014" name="Nature">
        <title>Sequential evolution of bacterial morphology by co-option of a developmental regulator.</title>
        <authorList>
            <person name="Jiang C."/>
            <person name="Brown P.J."/>
            <person name="Ducret A."/>
            <person name="Brun Y.V."/>
        </authorList>
    </citation>
    <scope>NUCLEOTIDE SEQUENCE [LARGE SCALE GENOMIC DNA]</scope>
    <source>
        <strain evidence="5 6">DSM 16100</strain>
    </source>
</reference>
<evidence type="ECO:0000313" key="6">
    <source>
        <dbReference type="Proteomes" id="UP000017837"/>
    </source>
</evidence>
<gene>
    <name evidence="5" type="ORF">ABENE_05215</name>
</gene>
<dbReference type="OrthoDB" id="9775455at2"/>
<dbReference type="Proteomes" id="UP000017837">
    <property type="component" value="Unassembled WGS sequence"/>
</dbReference>
<proteinExistence type="inferred from homology"/>
<dbReference type="RefSeq" id="WP_018081744.1">
    <property type="nucleotide sequence ID" value="NZ_AQWM01000007.1"/>
</dbReference>
<dbReference type="PATRIC" id="fig|1121022.4.peg.1037"/>
<feature type="chain" id="PRO_5004727625" evidence="2">
    <location>
        <begin position="28"/>
        <end position="515"/>
    </location>
</feature>
<accession>V4PZC5</accession>
<organism evidence="5 6">
    <name type="scientific">Asticcacaulis benevestitus DSM 16100 = ATCC BAA-896</name>
    <dbReference type="NCBI Taxonomy" id="1121022"/>
    <lineage>
        <taxon>Bacteria</taxon>
        <taxon>Pseudomonadati</taxon>
        <taxon>Pseudomonadota</taxon>
        <taxon>Alphaproteobacteria</taxon>
        <taxon>Caulobacterales</taxon>
        <taxon>Caulobacteraceae</taxon>
        <taxon>Asticcacaulis</taxon>
    </lineage>
</organism>
<sequence length="515" mass="54119">MRSQLPSLRVRFAGASGAALLAIAAFGADMTSAEPVPYSGAGLIVHTQNAPVKTQVMNLPKGRSAVIDLPVDAADVFVSNPVVADAVLRTPRRIFVLGVAPGQSDAIFFDGMGRQILNLSIRVDAATDELSDTIHRLFPDSRIDVQSANGHIILSGMTRNDGEAAQIGRLAASFADKPENVLNLISIAGKDQVMLKVRIVEVNRSMIKQLGLSTDITYSYGTQSYSYGNGGQFSTNGAFQGSKGACYTQAGTAKFDGTNTTTTGTAAGPGGTNTITNSGTASYGTSNKTCLQAFERVGLARTLAEPNLTAVSGESAKFLAGGEFPVPSGQDDQGRVSIEFKPFGVGLGFTPVVLSSGRINLKISTEVSELTNVGALQMTSSLTIPGLTVRRAETSVEMQSGSSLMIAGLLQSKYKQSIDSLPGLTTLPVLGALFRSRDFLQDETEMVVMVTPYIVDPAHPDAFQTPADNLQIASDMNTVFMGNLNRVIKEKTGDTASEPSSPSAPYAAPIGYVIE</sequence>
<dbReference type="eggNOG" id="COG4964">
    <property type="taxonomic scope" value="Bacteria"/>
</dbReference>
<feature type="domain" description="Pilus formation protein N-terminal" evidence="4">
    <location>
        <begin position="55"/>
        <end position="123"/>
    </location>
</feature>